<dbReference type="Gene3D" id="3.90.1200.10">
    <property type="match status" value="1"/>
</dbReference>
<sequence length="269" mass="29349">MSRLAWQDLPADTRAAALKHTGPFLTSADVTTGANSGVAVKAYTTTGPVFIKGIPTDHRQVRTQRREANVNPYLPASAPKLLWHTQGGGWDLLGFELIDGSIADYTPGSPDLPLVVAALTELADTPCPDIPLLSLADRYAPYTSTPELFAGEVLLHTDMAPHNVLVDSTAHLIDWAWPTRGPAWADPAVWVGRLIEAGHPPEQAEQWAAKVTGFREADPHVLTAFAEANAHQWEEVRALEPRSLWKQRMATSAAVWRNHRRTLGLPTDA</sequence>
<proteinExistence type="predicted"/>
<dbReference type="RefSeq" id="WP_380537140.1">
    <property type="nucleotide sequence ID" value="NZ_JBHFAB010000011.1"/>
</dbReference>
<reference evidence="1 2" key="1">
    <citation type="submission" date="2024-09" db="EMBL/GenBank/DDBJ databases">
        <authorList>
            <person name="Lee S.D."/>
        </authorList>
    </citation>
    <scope>NUCLEOTIDE SEQUENCE [LARGE SCALE GENOMIC DNA]</scope>
    <source>
        <strain evidence="1 2">N8-3</strain>
    </source>
</reference>
<dbReference type="EMBL" id="JBHFAB010000011">
    <property type="protein sequence ID" value="MFC1418199.1"/>
    <property type="molecule type" value="Genomic_DNA"/>
</dbReference>
<name>A0ABV6VWQ4_9ACTN</name>
<comment type="caution">
    <text evidence="1">The sequence shown here is derived from an EMBL/GenBank/DDBJ whole genome shotgun (WGS) entry which is preliminary data.</text>
</comment>
<dbReference type="Proteomes" id="UP001592531">
    <property type="component" value="Unassembled WGS sequence"/>
</dbReference>
<protein>
    <submittedName>
        <fullName evidence="1">Aminoglycoside phosphotransferase</fullName>
    </submittedName>
</protein>
<evidence type="ECO:0000313" key="2">
    <source>
        <dbReference type="Proteomes" id="UP001592531"/>
    </source>
</evidence>
<organism evidence="1 2">
    <name type="scientific">Streptacidiphilus cavernicola</name>
    <dbReference type="NCBI Taxonomy" id="3342716"/>
    <lineage>
        <taxon>Bacteria</taxon>
        <taxon>Bacillati</taxon>
        <taxon>Actinomycetota</taxon>
        <taxon>Actinomycetes</taxon>
        <taxon>Kitasatosporales</taxon>
        <taxon>Streptomycetaceae</taxon>
        <taxon>Streptacidiphilus</taxon>
    </lineage>
</organism>
<gene>
    <name evidence="1" type="ORF">ACEZDE_16370</name>
</gene>
<dbReference type="InterPro" id="IPR011009">
    <property type="entry name" value="Kinase-like_dom_sf"/>
</dbReference>
<keyword evidence="2" id="KW-1185">Reference proteome</keyword>
<evidence type="ECO:0000313" key="1">
    <source>
        <dbReference type="EMBL" id="MFC1418199.1"/>
    </source>
</evidence>
<dbReference type="SUPFAM" id="SSF56112">
    <property type="entry name" value="Protein kinase-like (PK-like)"/>
    <property type="match status" value="1"/>
</dbReference>
<accession>A0ABV6VWQ4</accession>